<dbReference type="EMBL" id="JANRMI010000002">
    <property type="protein sequence ID" value="MDG0815824.1"/>
    <property type="molecule type" value="Genomic_DNA"/>
</dbReference>
<organism evidence="1 2">
    <name type="scientific">Bdellovibrio svalbardensis</name>
    <dbReference type="NCBI Taxonomy" id="2972972"/>
    <lineage>
        <taxon>Bacteria</taxon>
        <taxon>Pseudomonadati</taxon>
        <taxon>Bdellovibrionota</taxon>
        <taxon>Bdellovibrionia</taxon>
        <taxon>Bdellovibrionales</taxon>
        <taxon>Pseudobdellovibrionaceae</taxon>
        <taxon>Bdellovibrio</taxon>
    </lineage>
</organism>
<dbReference type="Pfam" id="PF08899">
    <property type="entry name" value="DUF1844"/>
    <property type="match status" value="1"/>
</dbReference>
<proteinExistence type="predicted"/>
<dbReference type="Proteomes" id="UP001152321">
    <property type="component" value="Unassembled WGS sequence"/>
</dbReference>
<protein>
    <submittedName>
        <fullName evidence="1">DUF1844 domain-containing protein</fullName>
    </submittedName>
</protein>
<comment type="caution">
    <text evidence="1">The sequence shown here is derived from an EMBL/GenBank/DDBJ whole genome shotgun (WGS) entry which is preliminary data.</text>
</comment>
<gene>
    <name evidence="1" type="ORF">NWE73_05595</name>
</gene>
<keyword evidence="2" id="KW-1185">Reference proteome</keyword>
<name>A0ABT6DIS4_9BACT</name>
<evidence type="ECO:0000313" key="1">
    <source>
        <dbReference type="EMBL" id="MDG0815824.1"/>
    </source>
</evidence>
<dbReference type="RefSeq" id="WP_277577303.1">
    <property type="nucleotide sequence ID" value="NZ_JANRMI010000002.1"/>
</dbReference>
<evidence type="ECO:0000313" key="2">
    <source>
        <dbReference type="Proteomes" id="UP001152321"/>
    </source>
</evidence>
<dbReference type="InterPro" id="IPR014995">
    <property type="entry name" value="DUF1844"/>
</dbReference>
<sequence length="83" mass="9222">MQQEKMEASMSILIMSIASSAVMAMGLSPDPQTGQTSKDKQMARFNIDLLLVLQQKTKGNLTNDEAQFLENLISDLQIKYVSI</sequence>
<accession>A0ABT6DIS4</accession>
<reference evidence="1" key="1">
    <citation type="submission" date="2022-08" db="EMBL/GenBank/DDBJ databases">
        <title>Novel Bdellovibrio Species Isolated from Svalbard: Designation Bdellovibrio svalbardensis.</title>
        <authorList>
            <person name="Mitchell R.J."/>
            <person name="Choi S.Y."/>
        </authorList>
    </citation>
    <scope>NUCLEOTIDE SEQUENCE</scope>
    <source>
        <strain evidence="1">PAP01</strain>
    </source>
</reference>